<keyword evidence="3" id="KW-1185">Reference proteome</keyword>
<evidence type="ECO:0000256" key="1">
    <source>
        <dbReference type="SAM" id="Phobius"/>
    </source>
</evidence>
<organism evidence="2 3">
    <name type="scientific">Desulfotruncus arcticus DSM 17038</name>
    <dbReference type="NCBI Taxonomy" id="1121424"/>
    <lineage>
        <taxon>Bacteria</taxon>
        <taxon>Bacillati</taxon>
        <taxon>Bacillota</taxon>
        <taxon>Clostridia</taxon>
        <taxon>Eubacteriales</taxon>
        <taxon>Desulfallaceae</taxon>
        <taxon>Desulfotruncus</taxon>
    </lineage>
</organism>
<protein>
    <submittedName>
        <fullName evidence="2">Uncharacterized protein</fullName>
    </submittedName>
</protein>
<dbReference type="AlphaFoldDB" id="A0A1I2PCW8"/>
<reference evidence="3" key="1">
    <citation type="submission" date="2016-10" db="EMBL/GenBank/DDBJ databases">
        <authorList>
            <person name="Varghese N."/>
            <person name="Submissions S."/>
        </authorList>
    </citation>
    <scope>NUCLEOTIDE SEQUENCE [LARGE SCALE GENOMIC DNA]</scope>
    <source>
        <strain evidence="3">DSM 17038</strain>
    </source>
</reference>
<evidence type="ECO:0000313" key="3">
    <source>
        <dbReference type="Proteomes" id="UP000199337"/>
    </source>
</evidence>
<dbReference type="EMBL" id="FOOX01000002">
    <property type="protein sequence ID" value="SFG14002.1"/>
    <property type="molecule type" value="Genomic_DNA"/>
</dbReference>
<sequence>MSDQHDRHNYEQDNLNLLFNSDRLEDYAALAVSALILILVLLFH</sequence>
<name>A0A1I2PCW8_9FIRM</name>
<keyword evidence="1" id="KW-0812">Transmembrane</keyword>
<keyword evidence="1" id="KW-1133">Transmembrane helix</keyword>
<dbReference type="Proteomes" id="UP000199337">
    <property type="component" value="Unassembled WGS sequence"/>
</dbReference>
<feature type="transmembrane region" description="Helical" evidence="1">
    <location>
        <begin position="27"/>
        <end position="43"/>
    </location>
</feature>
<keyword evidence="1" id="KW-0472">Membrane</keyword>
<accession>A0A1I2PCW8</accession>
<dbReference type="RefSeq" id="WP_274377511.1">
    <property type="nucleotide sequence ID" value="NZ_FOOX01000002.1"/>
</dbReference>
<gene>
    <name evidence="2" type="ORF">SAMN05660649_00839</name>
</gene>
<evidence type="ECO:0000313" key="2">
    <source>
        <dbReference type="EMBL" id="SFG14002.1"/>
    </source>
</evidence>
<proteinExistence type="predicted"/>